<dbReference type="InterPro" id="IPR027417">
    <property type="entry name" value="P-loop_NTPase"/>
</dbReference>
<dbReference type="PROSITE" id="PS50105">
    <property type="entry name" value="SAM_DOMAIN"/>
    <property type="match status" value="1"/>
</dbReference>
<dbReference type="SUPFAM" id="SSF52540">
    <property type="entry name" value="P-loop containing nucleoside triphosphate hydrolases"/>
    <property type="match status" value="1"/>
</dbReference>
<accession>A0A6N8HWX4</accession>
<evidence type="ECO:0000259" key="1">
    <source>
        <dbReference type="PROSITE" id="PS50105"/>
    </source>
</evidence>
<dbReference type="RefSeq" id="WP_156989941.1">
    <property type="nucleotide sequence ID" value="NZ_VWXL01000021.1"/>
</dbReference>
<evidence type="ECO:0000313" key="2">
    <source>
        <dbReference type="EMBL" id="MVB10232.1"/>
    </source>
</evidence>
<gene>
    <name evidence="2" type="ORF">CAFE_09100</name>
</gene>
<dbReference type="OrthoDB" id="88903at2"/>
<sequence>MWLDNASDIDMLFYQPYAQLIAEIVKKKEYNPLTIGLFGLWGAGKSTLLELISKNIDPTTNNIACIQLNAWMFEGYEDAKAALMEALLNEMKNNQGKFEGVVDKIKELLKRVDYFKLGSSMLAKGAPMIASLITGNPLPLTLSIAGDAAKMGDIIKGASESVQKFKDEYVKDPKDSTVENIRSFKKDFENILEKSEIDNLVVLVDDLDRCTPDRIIDTLEAIKLFLSVKRTTFIIAADETVIQYAIRKKYPPIDGSSVEISTEYIEKIIQLPIYIPELSSKDIENYLLLLVCQLYMKPSSFEAFVSSIFEDKIMLKEESLSLEELRRRIELIGDPFKDQSNETEYNKDIEIINSIKNIVSSTLKGNPRQAKRFLNTFITKKALSQMYFGNDLNMQILAKLLVLQKLNPSLFKQLNEWDKDFRMNNEKLKQVHEHTGDPKSMPEEFVQWSSPRIIKWIECEPKNLYETKLDRYFYLSREELKNNNDNIDALSEKSKNILQRLGQTSEGTISTIMEELKNSESQIIAEVIESILPNIKKGEIEFFIIKNLFMTCTAYQDTILLQIKNMPQNKFTPSSIPYLKAMLANSADKVKPVLDEMKGKNLSSKLYDTIVGSLVNVATTAKRGRS</sequence>
<dbReference type="InterPro" id="IPR001660">
    <property type="entry name" value="SAM"/>
</dbReference>
<dbReference type="EMBL" id="VWXL01000021">
    <property type="protein sequence ID" value="MVB10232.1"/>
    <property type="molecule type" value="Genomic_DNA"/>
</dbReference>
<dbReference type="Gene3D" id="3.40.50.300">
    <property type="entry name" value="P-loop containing nucleotide triphosphate hydrolases"/>
    <property type="match status" value="1"/>
</dbReference>
<reference evidence="2 3" key="1">
    <citation type="submission" date="2019-09" db="EMBL/GenBank/DDBJ databases">
        <title>Genome sequence of Clostridium sp. EA1.</title>
        <authorList>
            <person name="Poehlein A."/>
            <person name="Bengelsdorf F.R."/>
            <person name="Daniel R."/>
        </authorList>
    </citation>
    <scope>NUCLEOTIDE SEQUENCE [LARGE SCALE GENOMIC DNA]</scope>
    <source>
        <strain evidence="2 3">EA1</strain>
    </source>
</reference>
<feature type="domain" description="SAM" evidence="1">
    <location>
        <begin position="448"/>
        <end position="522"/>
    </location>
</feature>
<comment type="caution">
    <text evidence="2">The sequence shown here is derived from an EMBL/GenBank/DDBJ whole genome shotgun (WGS) entry which is preliminary data.</text>
</comment>
<dbReference type="InterPro" id="IPR011646">
    <property type="entry name" value="KAP_P-loop"/>
</dbReference>
<organism evidence="2 3">
    <name type="scientific">Caproicibacter fermentans</name>
    <dbReference type="NCBI Taxonomy" id="2576756"/>
    <lineage>
        <taxon>Bacteria</taxon>
        <taxon>Bacillati</taxon>
        <taxon>Bacillota</taxon>
        <taxon>Clostridia</taxon>
        <taxon>Eubacteriales</taxon>
        <taxon>Acutalibacteraceae</taxon>
        <taxon>Caproicibacter</taxon>
    </lineage>
</organism>
<dbReference type="Pfam" id="PF07693">
    <property type="entry name" value="KAP_NTPase"/>
    <property type="match status" value="1"/>
</dbReference>
<dbReference type="PANTHER" id="PTHR22674:SF6">
    <property type="entry name" value="NTPASE KAP FAMILY P-LOOP DOMAIN-CONTAINING PROTEIN 1"/>
    <property type="match status" value="1"/>
</dbReference>
<proteinExistence type="predicted"/>
<evidence type="ECO:0000313" key="3">
    <source>
        <dbReference type="Proteomes" id="UP000469440"/>
    </source>
</evidence>
<dbReference type="AlphaFoldDB" id="A0A6N8HWX4"/>
<dbReference type="InterPro" id="IPR052754">
    <property type="entry name" value="NTPase_KAP_P-loop"/>
</dbReference>
<dbReference type="PANTHER" id="PTHR22674">
    <property type="entry name" value="NTPASE, KAP FAMILY P-LOOP DOMAIN-CONTAINING 1"/>
    <property type="match status" value="1"/>
</dbReference>
<name>A0A6N8HWX4_9FIRM</name>
<dbReference type="Proteomes" id="UP000469440">
    <property type="component" value="Unassembled WGS sequence"/>
</dbReference>
<keyword evidence="3" id="KW-1185">Reference proteome</keyword>
<protein>
    <submittedName>
        <fullName evidence="2">KAP family P-loop domain protein</fullName>
    </submittedName>
</protein>